<protein>
    <recommendedName>
        <fullName evidence="2">AB hydrolase-1 domain-containing protein</fullName>
    </recommendedName>
</protein>
<name>A0ABR1JJ16_9AGAR</name>
<feature type="compositionally biased region" description="Basic and acidic residues" evidence="1">
    <location>
        <begin position="367"/>
        <end position="392"/>
    </location>
</feature>
<evidence type="ECO:0000313" key="3">
    <source>
        <dbReference type="EMBL" id="KAK7460917.1"/>
    </source>
</evidence>
<feature type="compositionally biased region" description="Basic and acidic residues" evidence="1">
    <location>
        <begin position="142"/>
        <end position="151"/>
    </location>
</feature>
<feature type="region of interest" description="Disordered" evidence="1">
    <location>
        <begin position="330"/>
        <end position="349"/>
    </location>
</feature>
<feature type="compositionally biased region" description="Low complexity" evidence="1">
    <location>
        <begin position="183"/>
        <end position="209"/>
    </location>
</feature>
<dbReference type="SUPFAM" id="SSF53474">
    <property type="entry name" value="alpha/beta-Hydrolases"/>
    <property type="match status" value="1"/>
</dbReference>
<dbReference type="InterPro" id="IPR000073">
    <property type="entry name" value="AB_hydrolase_1"/>
</dbReference>
<proteinExistence type="predicted"/>
<accession>A0ABR1JJ16</accession>
<feature type="region of interest" description="Disordered" evidence="1">
    <location>
        <begin position="293"/>
        <end position="314"/>
    </location>
</feature>
<dbReference type="Proteomes" id="UP001498398">
    <property type="component" value="Unassembled WGS sequence"/>
</dbReference>
<dbReference type="Pfam" id="PF12697">
    <property type="entry name" value="Abhydrolase_6"/>
    <property type="match status" value="1"/>
</dbReference>
<dbReference type="InterPro" id="IPR029058">
    <property type="entry name" value="AB_hydrolase_fold"/>
</dbReference>
<evidence type="ECO:0000259" key="2">
    <source>
        <dbReference type="Pfam" id="PF12697"/>
    </source>
</evidence>
<organism evidence="3 4">
    <name type="scientific">Marasmiellus scandens</name>
    <dbReference type="NCBI Taxonomy" id="2682957"/>
    <lineage>
        <taxon>Eukaryota</taxon>
        <taxon>Fungi</taxon>
        <taxon>Dikarya</taxon>
        <taxon>Basidiomycota</taxon>
        <taxon>Agaricomycotina</taxon>
        <taxon>Agaricomycetes</taxon>
        <taxon>Agaricomycetidae</taxon>
        <taxon>Agaricales</taxon>
        <taxon>Marasmiineae</taxon>
        <taxon>Omphalotaceae</taxon>
        <taxon>Marasmiellus</taxon>
    </lineage>
</organism>
<feature type="region of interest" description="Disordered" evidence="1">
    <location>
        <begin position="357"/>
        <end position="392"/>
    </location>
</feature>
<feature type="compositionally biased region" description="Polar residues" evidence="1">
    <location>
        <begin position="169"/>
        <end position="182"/>
    </location>
</feature>
<dbReference type="EMBL" id="JBANRG010000014">
    <property type="protein sequence ID" value="KAK7460917.1"/>
    <property type="molecule type" value="Genomic_DNA"/>
</dbReference>
<dbReference type="Gene3D" id="3.40.50.1820">
    <property type="entry name" value="alpha/beta hydrolase"/>
    <property type="match status" value="1"/>
</dbReference>
<gene>
    <name evidence="3" type="ORF">VKT23_008845</name>
</gene>
<comment type="caution">
    <text evidence="3">The sequence shown here is derived from an EMBL/GenBank/DDBJ whole genome shotgun (WGS) entry which is preliminary data.</text>
</comment>
<evidence type="ECO:0000256" key="1">
    <source>
        <dbReference type="SAM" id="MobiDB-lite"/>
    </source>
</evidence>
<feature type="region of interest" description="Disordered" evidence="1">
    <location>
        <begin position="142"/>
        <end position="209"/>
    </location>
</feature>
<dbReference type="PANTHER" id="PTHR47842">
    <property type="entry name" value="EXPRESSED PROTEIN"/>
    <property type="match status" value="1"/>
</dbReference>
<keyword evidence="4" id="KW-1185">Reference proteome</keyword>
<sequence length="480" mass="53022">MAPLLIHLVYIHGFRGDETTFQAFPMHLQQHLSERIPPGLNIEIQSTIYPTYKSAKPIAHATKNFLEWLSTQPPGRVILLGHSMGGLLAAEAATDHSNNSYEKPQRIVGMIAFDCPYLGMHPHVVVSGIASLFAKKEEEKSAQKTESELNRHPSVKIANKRVTDDWENFKQNPGAHSSRASLTSTQTSFSASRSSPSLSPTGSSTSLASSSRSASSFYARTMNFLTDHADDPVVRWLRKHSDEPFTASKRWVVEHFQFGICMFDPSGLKQRYIRLVAWNGLWTNYWTITVPGPKSSDANKAHSDGELESEDTLHRRHLVAENDVALIEAGISDGGPHSPATHRRAISAAESSATSLNSVSSLASEPKSLKQDSDETLSKEEKQRGKKEMQRLKKEREAEAKALAKAEKAKVGEHFIVLPNGIGSVLGGWEKWEKVTIAGVEDEVAAHTGLFIPSQNLEYEGLIERVGSRVLEWCQKIQGP</sequence>
<feature type="domain" description="AB hydrolase-1" evidence="2">
    <location>
        <begin position="8"/>
        <end position="135"/>
    </location>
</feature>
<reference evidence="3 4" key="1">
    <citation type="submission" date="2024-01" db="EMBL/GenBank/DDBJ databases">
        <title>A draft genome for the cacao thread blight pathogen Marasmiellus scandens.</title>
        <authorList>
            <person name="Baruah I.K."/>
            <person name="Leung J."/>
            <person name="Bukari Y."/>
            <person name="Amoako-Attah I."/>
            <person name="Meinhardt L.W."/>
            <person name="Bailey B.A."/>
            <person name="Cohen S.P."/>
        </authorList>
    </citation>
    <scope>NUCLEOTIDE SEQUENCE [LARGE SCALE GENOMIC DNA]</scope>
    <source>
        <strain evidence="3 4">GH-19</strain>
    </source>
</reference>
<evidence type="ECO:0000313" key="4">
    <source>
        <dbReference type="Proteomes" id="UP001498398"/>
    </source>
</evidence>
<dbReference type="PANTHER" id="PTHR47842:SF3">
    <property type="entry name" value="DUF676 DOMAIN-CONTAINING PROTEIN"/>
    <property type="match status" value="1"/>
</dbReference>